<dbReference type="Proteomes" id="UP000224567">
    <property type="component" value="Unassembled WGS sequence"/>
</dbReference>
<name>A0A2G2WKC7_CAPBA</name>
<evidence type="ECO:0008006" key="3">
    <source>
        <dbReference type="Google" id="ProtNLM"/>
    </source>
</evidence>
<dbReference type="AlphaFoldDB" id="A0A2G2WKC7"/>
<keyword evidence="2" id="KW-1185">Reference proteome</keyword>
<sequence>MKEYSLSDSIVKALRRRNQIRHEGYVLCRIKKKIVVHSDDQKKVINNCHDEEIGGNNTRSTNVVADQEQIMLGLGYVGVDDQNHGIGNPEEGFCDSVNVHGDDQMMN</sequence>
<comment type="caution">
    <text evidence="1">The sequence shown here is derived from an EMBL/GenBank/DDBJ whole genome shotgun (WGS) entry which is preliminary data.</text>
</comment>
<accession>A0A2G2WKC7</accession>
<dbReference type="EMBL" id="MLFT02000006">
    <property type="protein sequence ID" value="PHT45694.1"/>
    <property type="molecule type" value="Genomic_DNA"/>
</dbReference>
<gene>
    <name evidence="1" type="ORF">CQW23_14852</name>
</gene>
<evidence type="ECO:0000313" key="1">
    <source>
        <dbReference type="EMBL" id="PHT45694.1"/>
    </source>
</evidence>
<reference evidence="1 2" key="1">
    <citation type="journal article" date="2017" name="Genome Biol.">
        <title>New reference genome sequences of hot pepper reveal the massive evolution of plant disease-resistance genes by retroduplication.</title>
        <authorList>
            <person name="Kim S."/>
            <person name="Park J."/>
            <person name="Yeom S.I."/>
            <person name="Kim Y.M."/>
            <person name="Seo E."/>
            <person name="Kim K.T."/>
            <person name="Kim M.S."/>
            <person name="Lee J.M."/>
            <person name="Cheong K."/>
            <person name="Shin H.S."/>
            <person name="Kim S.B."/>
            <person name="Han K."/>
            <person name="Lee J."/>
            <person name="Park M."/>
            <person name="Lee H.A."/>
            <person name="Lee H.Y."/>
            <person name="Lee Y."/>
            <person name="Oh S."/>
            <person name="Lee J.H."/>
            <person name="Choi E."/>
            <person name="Choi E."/>
            <person name="Lee S.E."/>
            <person name="Jeon J."/>
            <person name="Kim H."/>
            <person name="Choi G."/>
            <person name="Song H."/>
            <person name="Lee J."/>
            <person name="Lee S.C."/>
            <person name="Kwon J.K."/>
            <person name="Lee H.Y."/>
            <person name="Koo N."/>
            <person name="Hong Y."/>
            <person name="Kim R.W."/>
            <person name="Kang W.H."/>
            <person name="Huh J.H."/>
            <person name="Kang B.C."/>
            <person name="Yang T.J."/>
            <person name="Lee Y.H."/>
            <person name="Bennetzen J.L."/>
            <person name="Choi D."/>
        </authorList>
    </citation>
    <scope>NUCLEOTIDE SEQUENCE [LARGE SCALE GENOMIC DNA]</scope>
    <source>
        <strain evidence="2">cv. PBC81</strain>
    </source>
</reference>
<protein>
    <recommendedName>
        <fullName evidence="3">NAC domain-containing protein</fullName>
    </recommendedName>
</protein>
<organism evidence="1 2">
    <name type="scientific">Capsicum baccatum</name>
    <name type="common">Peruvian pepper</name>
    <dbReference type="NCBI Taxonomy" id="33114"/>
    <lineage>
        <taxon>Eukaryota</taxon>
        <taxon>Viridiplantae</taxon>
        <taxon>Streptophyta</taxon>
        <taxon>Embryophyta</taxon>
        <taxon>Tracheophyta</taxon>
        <taxon>Spermatophyta</taxon>
        <taxon>Magnoliopsida</taxon>
        <taxon>eudicotyledons</taxon>
        <taxon>Gunneridae</taxon>
        <taxon>Pentapetalae</taxon>
        <taxon>asterids</taxon>
        <taxon>lamiids</taxon>
        <taxon>Solanales</taxon>
        <taxon>Solanaceae</taxon>
        <taxon>Solanoideae</taxon>
        <taxon>Capsiceae</taxon>
        <taxon>Capsicum</taxon>
    </lineage>
</organism>
<evidence type="ECO:0000313" key="2">
    <source>
        <dbReference type="Proteomes" id="UP000224567"/>
    </source>
</evidence>
<reference evidence="2" key="2">
    <citation type="journal article" date="2017" name="J. Anim. Genet.">
        <title>Multiple reference genome sequences of hot pepper reveal the massive evolution of plant disease resistance genes by retroduplication.</title>
        <authorList>
            <person name="Kim S."/>
            <person name="Park J."/>
            <person name="Yeom S.-I."/>
            <person name="Kim Y.-M."/>
            <person name="Seo E."/>
            <person name="Kim K.-T."/>
            <person name="Kim M.-S."/>
            <person name="Lee J.M."/>
            <person name="Cheong K."/>
            <person name="Shin H.-S."/>
            <person name="Kim S.-B."/>
            <person name="Han K."/>
            <person name="Lee J."/>
            <person name="Park M."/>
            <person name="Lee H.-A."/>
            <person name="Lee H.-Y."/>
            <person name="Lee Y."/>
            <person name="Oh S."/>
            <person name="Lee J.H."/>
            <person name="Choi E."/>
            <person name="Choi E."/>
            <person name="Lee S.E."/>
            <person name="Jeon J."/>
            <person name="Kim H."/>
            <person name="Choi G."/>
            <person name="Song H."/>
            <person name="Lee J."/>
            <person name="Lee S.-C."/>
            <person name="Kwon J.-K."/>
            <person name="Lee H.-Y."/>
            <person name="Koo N."/>
            <person name="Hong Y."/>
            <person name="Kim R.W."/>
            <person name="Kang W.-H."/>
            <person name="Huh J.H."/>
            <person name="Kang B.-C."/>
            <person name="Yang T.-J."/>
            <person name="Lee Y.-H."/>
            <person name="Bennetzen J.L."/>
            <person name="Choi D."/>
        </authorList>
    </citation>
    <scope>NUCLEOTIDE SEQUENCE [LARGE SCALE GENOMIC DNA]</scope>
    <source>
        <strain evidence="2">cv. PBC81</strain>
    </source>
</reference>
<proteinExistence type="predicted"/>